<protein>
    <submittedName>
        <fullName evidence="1">Type IV secretion protein Rhs</fullName>
    </submittedName>
</protein>
<dbReference type="Proteomes" id="UP000270411">
    <property type="component" value="Chromosome 1"/>
</dbReference>
<organism evidence="1 2">
    <name type="scientific">Cupriavidus pauculus</name>
    <dbReference type="NCBI Taxonomy" id="82633"/>
    <lineage>
        <taxon>Bacteria</taxon>
        <taxon>Pseudomonadati</taxon>
        <taxon>Pseudomonadota</taxon>
        <taxon>Betaproteobacteria</taxon>
        <taxon>Burkholderiales</taxon>
        <taxon>Burkholderiaceae</taxon>
        <taxon>Cupriavidus</taxon>
    </lineage>
</organism>
<dbReference type="KEGG" id="cpau:EHF44_16395"/>
<dbReference type="OrthoDB" id="9182684at2"/>
<gene>
    <name evidence="1" type="ORF">EHF44_16395</name>
</gene>
<evidence type="ECO:0000313" key="1">
    <source>
        <dbReference type="EMBL" id="AZG15417.1"/>
    </source>
</evidence>
<name>A0A3G8H4H2_9BURK</name>
<evidence type="ECO:0000313" key="2">
    <source>
        <dbReference type="Proteomes" id="UP000270411"/>
    </source>
</evidence>
<dbReference type="AlphaFoldDB" id="A0A3G8H4H2"/>
<dbReference type="EMBL" id="CP033969">
    <property type="protein sequence ID" value="AZG15417.1"/>
    <property type="molecule type" value="Genomic_DNA"/>
</dbReference>
<accession>A0A3G8H4H2</accession>
<proteinExistence type="predicted"/>
<sequence>MAKPIVSDTKLGGLIDDLYRDGAKIGTGSTADAVRYEAHTGNPVGGVFHTQKAQDYSVALQKWLDSNPNAPFNDRSAAQNVLRDLQNALKGKL</sequence>
<reference evidence="2" key="1">
    <citation type="submission" date="2018-11" db="EMBL/GenBank/DDBJ databases">
        <title>FDA dAtabase for Regulatory Grade micrObial Sequences (FDA-ARGOS): Supporting development and validation of Infectious Disease Dx tests.</title>
        <authorList>
            <person name="Goldberg B."/>
            <person name="Campos J."/>
            <person name="Tallon L."/>
            <person name="Sadzewicz L."/>
            <person name="Zhao X."/>
            <person name="Vavikolanu K."/>
            <person name="Mehta A."/>
            <person name="Aluvathingal J."/>
            <person name="Nadendla S."/>
            <person name="Geyer C."/>
            <person name="Nandy P."/>
            <person name="Yan Y."/>
            <person name="Sichtig H."/>
        </authorList>
    </citation>
    <scope>NUCLEOTIDE SEQUENCE [LARGE SCALE GENOMIC DNA]</scope>
    <source>
        <strain evidence="2">FDAARGOS_614</strain>
    </source>
</reference>